<dbReference type="EMBL" id="CM026431">
    <property type="protein sequence ID" value="KAG0559167.1"/>
    <property type="molecule type" value="Genomic_DNA"/>
</dbReference>
<sequence length="58" mass="6806">MRSWVDTLSHLQHQAPNIRLHTIRPAGTSHMATRKRLSSCEFECREGRFFVVGWCHAR</sequence>
<evidence type="ECO:0000313" key="2">
    <source>
        <dbReference type="Proteomes" id="UP000822688"/>
    </source>
</evidence>
<proteinExistence type="predicted"/>
<reference evidence="1" key="1">
    <citation type="submission" date="2020-06" db="EMBL/GenBank/DDBJ databases">
        <title>WGS assembly of Ceratodon purpureus strain R40.</title>
        <authorList>
            <person name="Carey S.B."/>
            <person name="Jenkins J."/>
            <person name="Shu S."/>
            <person name="Lovell J.T."/>
            <person name="Sreedasyam A."/>
            <person name="Maumus F."/>
            <person name="Tiley G.P."/>
            <person name="Fernandez-Pozo N."/>
            <person name="Barry K."/>
            <person name="Chen C."/>
            <person name="Wang M."/>
            <person name="Lipzen A."/>
            <person name="Daum C."/>
            <person name="Saski C.A."/>
            <person name="Payton A.C."/>
            <person name="Mcbreen J.C."/>
            <person name="Conrad R.E."/>
            <person name="Kollar L.M."/>
            <person name="Olsson S."/>
            <person name="Huttunen S."/>
            <person name="Landis J.B."/>
            <person name="Wickett N.J."/>
            <person name="Johnson M.G."/>
            <person name="Rensing S.A."/>
            <person name="Grimwood J."/>
            <person name="Schmutz J."/>
            <person name="Mcdaniel S.F."/>
        </authorList>
    </citation>
    <scope>NUCLEOTIDE SEQUENCE</scope>
    <source>
        <strain evidence="1">R40</strain>
    </source>
</reference>
<dbReference type="AlphaFoldDB" id="A0A8T0GKU1"/>
<name>A0A8T0GKU1_CERPU</name>
<gene>
    <name evidence="1" type="ORF">KC19_10G083900</name>
</gene>
<keyword evidence="2" id="KW-1185">Reference proteome</keyword>
<comment type="caution">
    <text evidence="1">The sequence shown here is derived from an EMBL/GenBank/DDBJ whole genome shotgun (WGS) entry which is preliminary data.</text>
</comment>
<organism evidence="1 2">
    <name type="scientific">Ceratodon purpureus</name>
    <name type="common">Fire moss</name>
    <name type="synonym">Dicranum purpureum</name>
    <dbReference type="NCBI Taxonomy" id="3225"/>
    <lineage>
        <taxon>Eukaryota</taxon>
        <taxon>Viridiplantae</taxon>
        <taxon>Streptophyta</taxon>
        <taxon>Embryophyta</taxon>
        <taxon>Bryophyta</taxon>
        <taxon>Bryophytina</taxon>
        <taxon>Bryopsida</taxon>
        <taxon>Dicranidae</taxon>
        <taxon>Pseudoditrichales</taxon>
        <taxon>Ditrichaceae</taxon>
        <taxon>Ceratodon</taxon>
    </lineage>
</organism>
<accession>A0A8T0GKU1</accession>
<evidence type="ECO:0000313" key="1">
    <source>
        <dbReference type="EMBL" id="KAG0559167.1"/>
    </source>
</evidence>
<dbReference type="Proteomes" id="UP000822688">
    <property type="component" value="Chromosome 10"/>
</dbReference>
<protein>
    <submittedName>
        <fullName evidence="1">Uncharacterized protein</fullName>
    </submittedName>
</protein>